<proteinExistence type="predicted"/>
<evidence type="ECO:0000313" key="2">
    <source>
        <dbReference type="Proteomes" id="UP000663207"/>
    </source>
</evidence>
<dbReference type="RefSeq" id="WP_207380087.1">
    <property type="nucleotide sequence ID" value="NZ_CP071502.1"/>
</dbReference>
<accession>A0ABX7QZ91</accession>
<keyword evidence="2" id="KW-1185">Reference proteome</keyword>
<dbReference type="EMBL" id="CP071502">
    <property type="protein sequence ID" value="QSX36759.1"/>
    <property type="molecule type" value="Genomic_DNA"/>
</dbReference>
<organism evidence="1 2">
    <name type="scientific">Shewanella sedimentimangrovi</name>
    <dbReference type="NCBI Taxonomy" id="2814293"/>
    <lineage>
        <taxon>Bacteria</taxon>
        <taxon>Pseudomonadati</taxon>
        <taxon>Pseudomonadota</taxon>
        <taxon>Gammaproteobacteria</taxon>
        <taxon>Alteromonadales</taxon>
        <taxon>Shewanellaceae</taxon>
        <taxon>Shewanella</taxon>
    </lineage>
</organism>
<protein>
    <submittedName>
        <fullName evidence="1">Uncharacterized protein</fullName>
    </submittedName>
</protein>
<sequence length="110" mass="12188">MICSHCHKALRVSAISHQRGKGLKAQIQCPHCGAWLGRSPVMASLKLGSFYLGLVSASVAWWQESWRQGGTLLAILCLIALLCVHLMDQLKVVEAPPAKPDDSHERQKYR</sequence>
<name>A0ABX7QZ91_9GAMM</name>
<reference evidence="1 2" key="1">
    <citation type="submission" date="2021-03" db="EMBL/GenBank/DDBJ databases">
        <title>Novel species identification of genus Shewanella.</title>
        <authorList>
            <person name="Liu G."/>
            <person name="Zhang Q."/>
        </authorList>
    </citation>
    <scope>NUCLEOTIDE SEQUENCE [LARGE SCALE GENOMIC DNA]</scope>
    <source>
        <strain evidence="1 2">FJAT-52962</strain>
    </source>
</reference>
<dbReference type="Proteomes" id="UP000663207">
    <property type="component" value="Chromosome"/>
</dbReference>
<evidence type="ECO:0000313" key="1">
    <source>
        <dbReference type="EMBL" id="QSX36759.1"/>
    </source>
</evidence>
<gene>
    <name evidence="1" type="ORF">JYB85_15995</name>
</gene>